<protein>
    <submittedName>
        <fullName evidence="6">TetR family transcriptional regulator</fullName>
    </submittedName>
</protein>
<dbReference type="PANTHER" id="PTHR30055:SF234">
    <property type="entry name" value="HTH-TYPE TRANSCRIPTIONAL REGULATOR BETI"/>
    <property type="match status" value="1"/>
</dbReference>
<dbReference type="Pfam" id="PF00440">
    <property type="entry name" value="TetR_N"/>
    <property type="match status" value="1"/>
</dbReference>
<organism evidence="6 7">
    <name type="scientific">Alcanivorax nanhaiticus</name>
    <dbReference type="NCBI Taxonomy" id="1177154"/>
    <lineage>
        <taxon>Bacteria</taxon>
        <taxon>Pseudomonadati</taxon>
        <taxon>Pseudomonadota</taxon>
        <taxon>Gammaproteobacteria</taxon>
        <taxon>Oceanospirillales</taxon>
        <taxon>Alcanivoracaceae</taxon>
        <taxon>Alcanivorax</taxon>
    </lineage>
</organism>
<dbReference type="InterPro" id="IPR001647">
    <property type="entry name" value="HTH_TetR"/>
</dbReference>
<keyword evidence="7" id="KW-1185">Reference proteome</keyword>
<dbReference type="OrthoDB" id="63332at2"/>
<keyword evidence="1" id="KW-0805">Transcription regulation</keyword>
<comment type="caution">
    <text evidence="6">The sequence shown here is derived from an EMBL/GenBank/DDBJ whole genome shotgun (WGS) entry which is preliminary data.</text>
</comment>
<dbReference type="PRINTS" id="PR00455">
    <property type="entry name" value="HTHTETR"/>
</dbReference>
<keyword evidence="2 4" id="KW-0238">DNA-binding</keyword>
<evidence type="ECO:0000259" key="5">
    <source>
        <dbReference type="PROSITE" id="PS50977"/>
    </source>
</evidence>
<proteinExistence type="predicted"/>
<evidence type="ECO:0000256" key="1">
    <source>
        <dbReference type="ARBA" id="ARBA00023015"/>
    </source>
</evidence>
<evidence type="ECO:0000256" key="4">
    <source>
        <dbReference type="PROSITE-ProRule" id="PRU00335"/>
    </source>
</evidence>
<evidence type="ECO:0000256" key="2">
    <source>
        <dbReference type="ARBA" id="ARBA00023125"/>
    </source>
</evidence>
<dbReference type="Gene3D" id="1.10.357.10">
    <property type="entry name" value="Tetracycline Repressor, domain 2"/>
    <property type="match status" value="1"/>
</dbReference>
<dbReference type="eggNOG" id="COG1309">
    <property type="taxonomic scope" value="Bacteria"/>
</dbReference>
<evidence type="ECO:0000313" key="7">
    <source>
        <dbReference type="Proteomes" id="UP000029444"/>
    </source>
</evidence>
<dbReference type="InterPro" id="IPR041483">
    <property type="entry name" value="TetR_C_34"/>
</dbReference>
<dbReference type="PANTHER" id="PTHR30055">
    <property type="entry name" value="HTH-TYPE TRANSCRIPTIONAL REGULATOR RUTR"/>
    <property type="match status" value="1"/>
</dbReference>
<dbReference type="Proteomes" id="UP000029444">
    <property type="component" value="Unassembled WGS sequence"/>
</dbReference>
<dbReference type="STRING" id="1177154.Y5S_00137"/>
<dbReference type="GO" id="GO:0000976">
    <property type="term" value="F:transcription cis-regulatory region binding"/>
    <property type="evidence" value="ECO:0007669"/>
    <property type="project" value="TreeGrafter"/>
</dbReference>
<dbReference type="GO" id="GO:0003700">
    <property type="term" value="F:DNA-binding transcription factor activity"/>
    <property type="evidence" value="ECO:0007669"/>
    <property type="project" value="TreeGrafter"/>
</dbReference>
<accession>A0A095UV89</accession>
<name>A0A095UV89_9GAMM</name>
<dbReference type="EMBL" id="ARXV01000001">
    <property type="protein sequence ID" value="KGD66470.1"/>
    <property type="molecule type" value="Genomic_DNA"/>
</dbReference>
<feature type="domain" description="HTH tetR-type" evidence="5">
    <location>
        <begin position="16"/>
        <end position="76"/>
    </location>
</feature>
<dbReference type="Pfam" id="PF17929">
    <property type="entry name" value="TetR_C_34"/>
    <property type="match status" value="1"/>
</dbReference>
<reference evidence="6 7" key="1">
    <citation type="submission" date="2012-09" db="EMBL/GenBank/DDBJ databases">
        <title>Genome Sequence of alkane-degrading Bacterium Alcanivorax sp. 19-m-6.</title>
        <authorList>
            <person name="Lai Q."/>
            <person name="Shao Z."/>
        </authorList>
    </citation>
    <scope>NUCLEOTIDE SEQUENCE [LARGE SCALE GENOMIC DNA]</scope>
    <source>
        <strain evidence="6 7">19-m-6</strain>
    </source>
</reference>
<dbReference type="InterPro" id="IPR009057">
    <property type="entry name" value="Homeodomain-like_sf"/>
</dbReference>
<dbReference type="RefSeq" id="WP_035229394.1">
    <property type="nucleotide sequence ID" value="NZ_ARXV01000001.1"/>
</dbReference>
<dbReference type="SUPFAM" id="SSF46689">
    <property type="entry name" value="Homeodomain-like"/>
    <property type="match status" value="1"/>
</dbReference>
<sequence>MKSCQFQRARSPQQKAERRAHILLAAADFFSRQRFESIALTDIARQAGVTKAALYRYFPSKEALFLELYLNELEALAEGELNKALPLWEALADVLVSRSLFCRLTAILHSVLEQNLDVGQARTFKLTLLQHFAVLGQRLQEHSPFPPDKIGGFLLQIQQAIIGCWAVSHPAPVINKLLNAPPLDVFRVEFADALRAQLKALEAASR</sequence>
<evidence type="ECO:0000313" key="6">
    <source>
        <dbReference type="EMBL" id="KGD66470.1"/>
    </source>
</evidence>
<gene>
    <name evidence="6" type="ORF">Y5S_00137</name>
</gene>
<dbReference type="PATRIC" id="fig|1177154.3.peg.138"/>
<dbReference type="PROSITE" id="PS50977">
    <property type="entry name" value="HTH_TETR_2"/>
    <property type="match status" value="1"/>
</dbReference>
<evidence type="ECO:0000256" key="3">
    <source>
        <dbReference type="ARBA" id="ARBA00023163"/>
    </source>
</evidence>
<dbReference type="AlphaFoldDB" id="A0A095UV89"/>
<dbReference type="InterPro" id="IPR050109">
    <property type="entry name" value="HTH-type_TetR-like_transc_reg"/>
</dbReference>
<feature type="DNA-binding region" description="H-T-H motif" evidence="4">
    <location>
        <begin position="39"/>
        <end position="58"/>
    </location>
</feature>
<keyword evidence="3" id="KW-0804">Transcription</keyword>